<protein>
    <recommendedName>
        <fullName evidence="4">Lipoprotein</fullName>
    </recommendedName>
</protein>
<evidence type="ECO:0000256" key="1">
    <source>
        <dbReference type="SAM" id="SignalP"/>
    </source>
</evidence>
<gene>
    <name evidence="2" type="ORF">Rhe02_74170</name>
</gene>
<name>A0A8J3QGL6_9ACTN</name>
<feature type="chain" id="PRO_5035165197" description="Lipoprotein" evidence="1">
    <location>
        <begin position="29"/>
        <end position="202"/>
    </location>
</feature>
<dbReference type="AlphaFoldDB" id="A0A8J3QGL6"/>
<feature type="signal peptide" evidence="1">
    <location>
        <begin position="1"/>
        <end position="28"/>
    </location>
</feature>
<proteinExistence type="predicted"/>
<keyword evidence="1" id="KW-0732">Signal</keyword>
<evidence type="ECO:0000313" key="3">
    <source>
        <dbReference type="Proteomes" id="UP000612899"/>
    </source>
</evidence>
<dbReference type="EMBL" id="BONY01000066">
    <property type="protein sequence ID" value="GIH09350.1"/>
    <property type="molecule type" value="Genomic_DNA"/>
</dbReference>
<evidence type="ECO:0008006" key="4">
    <source>
        <dbReference type="Google" id="ProtNLM"/>
    </source>
</evidence>
<dbReference type="PROSITE" id="PS51257">
    <property type="entry name" value="PROKAR_LIPOPROTEIN"/>
    <property type="match status" value="1"/>
</dbReference>
<sequence length="202" mass="21494">MILARAKQRAVVALAGALFMLVGCSAEAYVDYEPQWQATGTKPDVSLSAALMRQGDGLAIRYTLLNQGEAPVVAYVGVPGDAASHSYDVFVTAREDKIVEIAKRTFAIPPGTNADAVGTIEGIVIPGGEQFTEEFRVPWPLKGNRPYVSEVKLPDPVTTAVFCIGVLLQSEAPAPKPADRGRGAYPLNGPQHLFCSDPANVQ</sequence>
<keyword evidence="3" id="KW-1185">Reference proteome</keyword>
<dbReference type="Proteomes" id="UP000612899">
    <property type="component" value="Unassembled WGS sequence"/>
</dbReference>
<evidence type="ECO:0000313" key="2">
    <source>
        <dbReference type="EMBL" id="GIH09350.1"/>
    </source>
</evidence>
<accession>A0A8J3QGL6</accession>
<organism evidence="2 3">
    <name type="scientific">Rhizocola hellebori</name>
    <dbReference type="NCBI Taxonomy" id="1392758"/>
    <lineage>
        <taxon>Bacteria</taxon>
        <taxon>Bacillati</taxon>
        <taxon>Actinomycetota</taxon>
        <taxon>Actinomycetes</taxon>
        <taxon>Micromonosporales</taxon>
        <taxon>Micromonosporaceae</taxon>
        <taxon>Rhizocola</taxon>
    </lineage>
</organism>
<comment type="caution">
    <text evidence="2">The sequence shown here is derived from an EMBL/GenBank/DDBJ whole genome shotgun (WGS) entry which is preliminary data.</text>
</comment>
<reference evidence="2" key="1">
    <citation type="submission" date="2021-01" db="EMBL/GenBank/DDBJ databases">
        <title>Whole genome shotgun sequence of Rhizocola hellebori NBRC 109834.</title>
        <authorList>
            <person name="Komaki H."/>
            <person name="Tamura T."/>
        </authorList>
    </citation>
    <scope>NUCLEOTIDE SEQUENCE</scope>
    <source>
        <strain evidence="2">NBRC 109834</strain>
    </source>
</reference>